<dbReference type="EMBL" id="RPFZ01000001">
    <property type="protein sequence ID" value="RPF70233.1"/>
    <property type="molecule type" value="Genomic_DNA"/>
</dbReference>
<keyword evidence="2" id="KW-0964">Secreted</keyword>
<protein>
    <recommendedName>
        <fullName evidence="6">Peroxidase</fullName>
    </recommendedName>
</protein>
<comment type="caution">
    <text evidence="4">The sequence shown here is derived from an EMBL/GenBank/DDBJ whole genome shotgun (WGS) entry which is preliminary data.</text>
</comment>
<evidence type="ECO:0000256" key="1">
    <source>
        <dbReference type="ARBA" id="ARBA00004613"/>
    </source>
</evidence>
<dbReference type="PRINTS" id="PR00457">
    <property type="entry name" value="ANPEROXIDASE"/>
</dbReference>
<dbReference type="PANTHER" id="PTHR11475:SF4">
    <property type="entry name" value="CHORION PEROXIDASE"/>
    <property type="match status" value="1"/>
</dbReference>
<dbReference type="InterPro" id="IPR010255">
    <property type="entry name" value="Haem_peroxidase_sf"/>
</dbReference>
<dbReference type="GO" id="GO:0020037">
    <property type="term" value="F:heme binding"/>
    <property type="evidence" value="ECO:0007669"/>
    <property type="project" value="InterPro"/>
</dbReference>
<dbReference type="InterPro" id="IPR037120">
    <property type="entry name" value="Haem_peroxidase_sf_animal"/>
</dbReference>
<sequence length="506" mass="55669">MFEKVTHMLGLVSEEEILFSTPFDYMFPEAARSLPCLLPRSEATLHGLRALGSAMADPGKIGEAHPDLDSDIPAIYTYFGQFIDHDITARTDRDTSLSRIGANEAAFPVDPDAVVQGLTNGRRPQLDLDSVFGEGPALAPGAVTQSDRLYDSDYSLLRFVDTGSGRRDLPREDGRQAVIPDARNDENLVVSQIQFAFIEFYNKVLAAQGGDPRAGYIRARQLVRWAYQYVVVNDYLKRVCDPYIVDDTLANGPRFLGATAGRASAFMPLEFSTSAFRFGHSMIRPFYKLNGAAAEIEVMKLLGPAGQLDPATSDPVYFEPDGHLKADFVIDWNRFVDPGGTTQMARKIDTKLARGLFQLPLGDRASDPVLGHLARSNLVRAFNLSVPTGQAVADAFAVRPLTAREMTDGEDGTIADVLRDNFFDHRTPLWYYLLREAAVQQDGEHLGELGSRIVCETILFFIKADPNSYLNNSPDPAVRANGIDVDPGSGGTIRNLRNILDFADVI</sequence>
<gene>
    <name evidence="4" type="ORF">EG799_00255</name>
</gene>
<dbReference type="AlphaFoldDB" id="A0A3N5CMR6"/>
<name>A0A3N5CMR6_9SPHN</name>
<evidence type="ECO:0000256" key="2">
    <source>
        <dbReference type="ARBA" id="ARBA00022525"/>
    </source>
</evidence>
<dbReference type="InterPro" id="IPR019791">
    <property type="entry name" value="Haem_peroxidase_animal"/>
</dbReference>
<dbReference type="GO" id="GO:0004601">
    <property type="term" value="F:peroxidase activity"/>
    <property type="evidence" value="ECO:0007669"/>
    <property type="project" value="InterPro"/>
</dbReference>
<dbReference type="CDD" id="cd09819">
    <property type="entry name" value="An_peroxidase_bacterial_1"/>
    <property type="match status" value="1"/>
</dbReference>
<organism evidence="4 5">
    <name type="scientific">Aurantiacibacter spongiae</name>
    <dbReference type="NCBI Taxonomy" id="2488860"/>
    <lineage>
        <taxon>Bacteria</taxon>
        <taxon>Pseudomonadati</taxon>
        <taxon>Pseudomonadota</taxon>
        <taxon>Alphaproteobacteria</taxon>
        <taxon>Sphingomonadales</taxon>
        <taxon>Erythrobacteraceae</taxon>
        <taxon>Aurantiacibacter</taxon>
    </lineage>
</organism>
<evidence type="ECO:0008006" key="6">
    <source>
        <dbReference type="Google" id="ProtNLM"/>
    </source>
</evidence>
<dbReference type="OrthoDB" id="105077at2"/>
<dbReference type="Proteomes" id="UP000275232">
    <property type="component" value="Unassembled WGS sequence"/>
</dbReference>
<dbReference type="SUPFAM" id="SSF48113">
    <property type="entry name" value="Heme-dependent peroxidases"/>
    <property type="match status" value="1"/>
</dbReference>
<dbReference type="GO" id="GO:0006979">
    <property type="term" value="P:response to oxidative stress"/>
    <property type="evidence" value="ECO:0007669"/>
    <property type="project" value="InterPro"/>
</dbReference>
<reference evidence="4 5" key="1">
    <citation type="submission" date="2018-11" db="EMBL/GenBank/DDBJ databases">
        <title>Erythrobacter spongiae sp. nov., isolated from a marine sponge.</title>
        <authorList>
            <person name="Zhuang L."/>
            <person name="Luo L."/>
        </authorList>
    </citation>
    <scope>NUCLEOTIDE SEQUENCE [LARGE SCALE GENOMIC DNA]</scope>
    <source>
        <strain evidence="4 5">HN-E23</strain>
    </source>
</reference>
<keyword evidence="3" id="KW-0325">Glycoprotein</keyword>
<accession>A0A3N5CMR6</accession>
<evidence type="ECO:0000313" key="5">
    <source>
        <dbReference type="Proteomes" id="UP000275232"/>
    </source>
</evidence>
<evidence type="ECO:0000313" key="4">
    <source>
        <dbReference type="EMBL" id="RPF70233.1"/>
    </source>
</evidence>
<dbReference type="RefSeq" id="WP_123877457.1">
    <property type="nucleotide sequence ID" value="NZ_RPFZ01000001.1"/>
</dbReference>
<dbReference type="Gene3D" id="1.10.640.10">
    <property type="entry name" value="Haem peroxidase domain superfamily, animal type"/>
    <property type="match status" value="1"/>
</dbReference>
<evidence type="ECO:0000256" key="3">
    <source>
        <dbReference type="ARBA" id="ARBA00023180"/>
    </source>
</evidence>
<dbReference type="PANTHER" id="PTHR11475">
    <property type="entry name" value="OXIDASE/PEROXIDASE"/>
    <property type="match status" value="1"/>
</dbReference>
<comment type="subcellular location">
    <subcellularLocation>
        <location evidence="1">Secreted</location>
    </subcellularLocation>
</comment>
<dbReference type="GO" id="GO:0005576">
    <property type="term" value="C:extracellular region"/>
    <property type="evidence" value="ECO:0007669"/>
    <property type="project" value="UniProtKB-SubCell"/>
</dbReference>
<keyword evidence="5" id="KW-1185">Reference proteome</keyword>
<proteinExistence type="predicted"/>